<organism evidence="1">
    <name type="scientific">Desulfobacca acetoxidans</name>
    <dbReference type="NCBI Taxonomy" id="60893"/>
    <lineage>
        <taxon>Bacteria</taxon>
        <taxon>Pseudomonadati</taxon>
        <taxon>Thermodesulfobacteriota</taxon>
        <taxon>Desulfobaccia</taxon>
        <taxon>Desulfobaccales</taxon>
        <taxon>Desulfobaccaceae</taxon>
        <taxon>Desulfobacca</taxon>
    </lineage>
</organism>
<evidence type="ECO:0000313" key="1">
    <source>
        <dbReference type="EMBL" id="HGZ10723.1"/>
    </source>
</evidence>
<accession>A0A7C5EPF7</accession>
<gene>
    <name evidence="1" type="ORF">ENW48_00720</name>
</gene>
<reference evidence="1" key="1">
    <citation type="journal article" date="2020" name="mSystems">
        <title>Genome- and Community-Level Interaction Insights into Carbon Utilization and Element Cycling Functions of Hydrothermarchaeota in Hydrothermal Sediment.</title>
        <authorList>
            <person name="Zhou Z."/>
            <person name="Liu Y."/>
            <person name="Xu W."/>
            <person name="Pan J."/>
            <person name="Luo Z.H."/>
            <person name="Li M."/>
        </authorList>
    </citation>
    <scope>NUCLEOTIDE SEQUENCE [LARGE SCALE GENOMIC DNA]</scope>
    <source>
        <strain evidence="1">SpSt-853</strain>
    </source>
</reference>
<name>A0A7C5EPF7_9BACT</name>
<dbReference type="AlphaFoldDB" id="A0A7C5EPF7"/>
<protein>
    <submittedName>
        <fullName evidence="1">Uncharacterized protein</fullName>
    </submittedName>
</protein>
<sequence>MRPASAQYLQEELRLRGARSRVRAVLHPFWLDYGLGPESGIFEHTRYGGEPGKLEMEEGPFLFGSWTSPVMQAFSPCLDRVVPTWETAAHGMSVSVFLRGAAEAAQVAGATFIPLSPGKEAPLDPYFQVRVEFRSTTRCWAPDTLEEADGLTAIGVDWSGDPESDSFTGEEAFLGVIQGLRLKGLLSLPEAEILDPGEIRLELARDFSGLKTSSHRLKLDNRRSQWLPPNNKFYLVLLSQEEKLLDLYHGFILPDGQVEWLPLYEGVLFRVGELADGWQERHRAVLETRDWISHRLNQRLGAPTSEGERRPFMRGFYRARAELVEVTPAQITNPVKVGRGSATLRVLGTFRGDHDLTFLCQAETTGEVGTATFRWSTTGGQSWQETGLIATGPEAPVYLSQGLSVYWESGLGEDLISGDQFTFTAKAPRYRYRVFGAPFAAITTVYLNDEATWEGVVANPETGDLLVVGRSAQVSARVKKDNTTHPVDIIEDLLIEVGLGGAIHRDSFALARTLTPEYHIGVCFENVPASQALREILQRTLFDLWVDFGEIKIRAYLG</sequence>
<proteinExistence type="predicted"/>
<dbReference type="EMBL" id="DTKJ01000007">
    <property type="protein sequence ID" value="HGZ10723.1"/>
    <property type="molecule type" value="Genomic_DNA"/>
</dbReference>
<comment type="caution">
    <text evidence="1">The sequence shown here is derived from an EMBL/GenBank/DDBJ whole genome shotgun (WGS) entry which is preliminary data.</text>
</comment>